<dbReference type="PANTHER" id="PTHR45188:SF2">
    <property type="entry name" value="DNAJ HOMOLOG SUBFAMILY C MEMBER 7"/>
    <property type="match status" value="1"/>
</dbReference>
<evidence type="ECO:0000256" key="2">
    <source>
        <dbReference type="PROSITE-ProRule" id="PRU00339"/>
    </source>
</evidence>
<evidence type="ECO:0000256" key="1">
    <source>
        <dbReference type="ARBA" id="ARBA00022737"/>
    </source>
</evidence>
<keyword evidence="2" id="KW-0802">TPR repeat</keyword>
<protein>
    <submittedName>
        <fullName evidence="3">DnaJ subfamily C member 7-like isoform X2</fullName>
    </submittedName>
</protein>
<gene>
    <name evidence="3" type="ORF">B4U80_08555</name>
</gene>
<feature type="repeat" description="TPR" evidence="2">
    <location>
        <begin position="49"/>
        <end position="82"/>
    </location>
</feature>
<dbReference type="Pfam" id="PF13181">
    <property type="entry name" value="TPR_8"/>
    <property type="match status" value="2"/>
</dbReference>
<dbReference type="PANTHER" id="PTHR45188">
    <property type="entry name" value="DNAJ PROTEIN P58IPK HOMOLOG"/>
    <property type="match status" value="1"/>
</dbReference>
<evidence type="ECO:0000313" key="4">
    <source>
        <dbReference type="Proteomes" id="UP000288716"/>
    </source>
</evidence>
<dbReference type="Pfam" id="PF00515">
    <property type="entry name" value="TPR_1"/>
    <property type="match status" value="1"/>
</dbReference>
<reference evidence="3 4" key="1">
    <citation type="journal article" date="2018" name="Gigascience">
        <title>Genomes of trombidid mites reveal novel predicted allergens and laterally-transferred genes associated with secondary metabolism.</title>
        <authorList>
            <person name="Dong X."/>
            <person name="Chaisiri K."/>
            <person name="Xia D."/>
            <person name="Armstrong S.D."/>
            <person name="Fang Y."/>
            <person name="Donnelly M.J."/>
            <person name="Kadowaki T."/>
            <person name="McGarry J.W."/>
            <person name="Darby A.C."/>
            <person name="Makepeace B.L."/>
        </authorList>
    </citation>
    <scope>NUCLEOTIDE SEQUENCE [LARGE SCALE GENOMIC DNA]</scope>
    <source>
        <strain evidence="3">UoL-UT</strain>
    </source>
</reference>
<dbReference type="AlphaFoldDB" id="A0A443SA10"/>
<organism evidence="3 4">
    <name type="scientific">Leptotrombidium deliense</name>
    <dbReference type="NCBI Taxonomy" id="299467"/>
    <lineage>
        <taxon>Eukaryota</taxon>
        <taxon>Metazoa</taxon>
        <taxon>Ecdysozoa</taxon>
        <taxon>Arthropoda</taxon>
        <taxon>Chelicerata</taxon>
        <taxon>Arachnida</taxon>
        <taxon>Acari</taxon>
        <taxon>Acariformes</taxon>
        <taxon>Trombidiformes</taxon>
        <taxon>Prostigmata</taxon>
        <taxon>Anystina</taxon>
        <taxon>Parasitengona</taxon>
        <taxon>Trombiculoidea</taxon>
        <taxon>Trombiculidae</taxon>
        <taxon>Leptotrombidium</taxon>
    </lineage>
</organism>
<dbReference type="EMBL" id="NCKV01005050">
    <property type="protein sequence ID" value="RWS24304.1"/>
    <property type="molecule type" value="Genomic_DNA"/>
</dbReference>
<dbReference type="SUPFAM" id="SSF48452">
    <property type="entry name" value="TPR-like"/>
    <property type="match status" value="1"/>
</dbReference>
<dbReference type="Gene3D" id="1.25.40.10">
    <property type="entry name" value="Tetratricopeptide repeat domain"/>
    <property type="match status" value="3"/>
</dbReference>
<proteinExistence type="predicted"/>
<dbReference type="InterPro" id="IPR019734">
    <property type="entry name" value="TPR_rpt"/>
</dbReference>
<accession>A0A443SA10</accession>
<keyword evidence="1" id="KW-0677">Repeat</keyword>
<dbReference type="OrthoDB" id="765884at2759"/>
<dbReference type="Proteomes" id="UP000288716">
    <property type="component" value="Unassembled WGS sequence"/>
</dbReference>
<sequence>MDPRVKPSLLLASDANGINEIGVWYFREQRYEEAKKRFTEAINLSPKNVAYYHNRGCCFAAMQRFEDALKDAEKCVEIDPKFVKGFELQIDCHIVLGNLRSAQSSLLDLCKCTSHDWQFFESRNGLVNSLFSYVNDYNRFMQIKDYASALNVIDTAMKSSAFSFALKLMKAETLLCIKRYVDATNITNDVLKNIPNNLAALYIRGKCYFLQEKFDEAIENFEAVLCSYQHDEVTSILKKTKIKKAKKDGSDAMKFGNYARAYNIYTEALFIDSSNNAENSKIYFNRSIASDKLGNTNQAIQDCSEAIKLDNRYLKAFLKRAKLCFDVKMFHQSAKDYEQCYQIDNNPEYLDLQKQTMAEIFKSQLENT</sequence>
<feature type="repeat" description="TPR" evidence="2">
    <location>
        <begin position="15"/>
        <end position="48"/>
    </location>
</feature>
<dbReference type="Pfam" id="PF12895">
    <property type="entry name" value="ANAPC3"/>
    <property type="match status" value="1"/>
</dbReference>
<dbReference type="VEuPathDB" id="VectorBase:LDEU007736"/>
<name>A0A443SA10_9ACAR</name>
<dbReference type="PROSITE" id="PS50005">
    <property type="entry name" value="TPR"/>
    <property type="match status" value="2"/>
</dbReference>
<dbReference type="SMART" id="SM00028">
    <property type="entry name" value="TPR"/>
    <property type="match status" value="6"/>
</dbReference>
<comment type="caution">
    <text evidence="3">The sequence shown here is derived from an EMBL/GenBank/DDBJ whole genome shotgun (WGS) entry which is preliminary data.</text>
</comment>
<dbReference type="InterPro" id="IPR011990">
    <property type="entry name" value="TPR-like_helical_dom_sf"/>
</dbReference>
<evidence type="ECO:0000313" key="3">
    <source>
        <dbReference type="EMBL" id="RWS24304.1"/>
    </source>
</evidence>
<dbReference type="STRING" id="299467.A0A443SA10"/>
<keyword evidence="4" id="KW-1185">Reference proteome</keyword>